<name>A0A401LTB9_9BACE</name>
<reference evidence="1 2" key="1">
    <citation type="submission" date="2018-10" db="EMBL/GenBank/DDBJ databases">
        <title>Draft Genome Sequence of Bacteroides sp. KCTC 15687.</title>
        <authorList>
            <person name="Yu S.Y."/>
            <person name="Kim J.S."/>
            <person name="Oh B.S."/>
            <person name="Park S.H."/>
            <person name="Kang S.W."/>
            <person name="Park J.E."/>
            <person name="Choi S.H."/>
            <person name="Han K.I."/>
            <person name="Lee K.C."/>
            <person name="Eom M.K."/>
            <person name="Suh M.K."/>
            <person name="Lee D.H."/>
            <person name="Yoon H."/>
            <person name="Kim B."/>
            <person name="Yang S.J."/>
            <person name="Lee J.S."/>
            <person name="Lee J.H."/>
        </authorList>
    </citation>
    <scope>NUCLEOTIDE SEQUENCE [LARGE SCALE GENOMIC DNA]</scope>
    <source>
        <strain evidence="1 2">KCTC 15687</strain>
    </source>
</reference>
<comment type="caution">
    <text evidence="1">The sequence shown here is derived from an EMBL/GenBank/DDBJ whole genome shotgun (WGS) entry which is preliminary data.</text>
</comment>
<dbReference type="EMBL" id="BHWB01000004">
    <property type="protein sequence ID" value="GCB34806.1"/>
    <property type="molecule type" value="Genomic_DNA"/>
</dbReference>
<organism evidence="1 2">
    <name type="scientific">Bacteroides faecalis</name>
    <dbReference type="NCBI Taxonomy" id="2447885"/>
    <lineage>
        <taxon>Bacteria</taxon>
        <taxon>Pseudomonadati</taxon>
        <taxon>Bacteroidota</taxon>
        <taxon>Bacteroidia</taxon>
        <taxon>Bacteroidales</taxon>
        <taxon>Bacteroidaceae</taxon>
        <taxon>Bacteroides</taxon>
    </lineage>
</organism>
<gene>
    <name evidence="1" type="ORF">KGMB02408_17510</name>
</gene>
<dbReference type="Proteomes" id="UP000288079">
    <property type="component" value="Unassembled WGS sequence"/>
</dbReference>
<dbReference type="AlphaFoldDB" id="A0A401LTB9"/>
<accession>A0A401LTB9</accession>
<evidence type="ECO:0000313" key="2">
    <source>
        <dbReference type="Proteomes" id="UP000288079"/>
    </source>
</evidence>
<keyword evidence="2" id="KW-1185">Reference proteome</keyword>
<sequence length="90" mass="9370">MNTGIHIESAGLRGGWMIGYAALAGINYNTLIIVHVKARSLFLDITVGTSHRGTVEFGNLDVGREHEGGLTAMAGIAVGKTYAILVTATG</sequence>
<protein>
    <submittedName>
        <fullName evidence="1">Uncharacterized protein</fullName>
    </submittedName>
</protein>
<proteinExistence type="predicted"/>
<evidence type="ECO:0000313" key="1">
    <source>
        <dbReference type="EMBL" id="GCB34806.1"/>
    </source>
</evidence>